<dbReference type="AlphaFoldDB" id="A0A2N2F477"/>
<dbReference type="Proteomes" id="UP000233417">
    <property type="component" value="Unassembled WGS sequence"/>
</dbReference>
<dbReference type="InterPro" id="IPR036866">
    <property type="entry name" value="RibonucZ/Hydroxyglut_hydro"/>
</dbReference>
<evidence type="ECO:0000313" key="2">
    <source>
        <dbReference type="Proteomes" id="UP000233417"/>
    </source>
</evidence>
<organism evidence="1 2">
    <name type="scientific">Candidatus Dojkabacteria bacterium HGW-Dojkabacteria-1</name>
    <dbReference type="NCBI Taxonomy" id="2013761"/>
    <lineage>
        <taxon>Bacteria</taxon>
        <taxon>Candidatus Dojkabacteria</taxon>
    </lineage>
</organism>
<proteinExistence type="predicted"/>
<reference evidence="1 2" key="1">
    <citation type="journal article" date="2017" name="ISME J.">
        <title>Potential for microbial H2 and metal transformations associated with novel bacteria and archaea in deep terrestrial subsurface sediments.</title>
        <authorList>
            <person name="Hernsdorf A.W."/>
            <person name="Amano Y."/>
            <person name="Miyakawa K."/>
            <person name="Ise K."/>
            <person name="Suzuki Y."/>
            <person name="Anantharaman K."/>
            <person name="Probst A."/>
            <person name="Burstein D."/>
            <person name="Thomas B.C."/>
            <person name="Banfield J.F."/>
        </authorList>
    </citation>
    <scope>NUCLEOTIDE SEQUENCE [LARGE SCALE GENOMIC DNA]</scope>
    <source>
        <strain evidence="1">HGW-Dojkabacteria-1</strain>
    </source>
</reference>
<dbReference type="EMBL" id="PHAO01000001">
    <property type="protein sequence ID" value="PKN03015.1"/>
    <property type="molecule type" value="Genomic_DNA"/>
</dbReference>
<sequence>MKIRNIGWSTFQLNVGDITLLTDPNALKESGLSFSKVRSDVVLFTDKDLVGKENILQETDLLKKIEPDNRDTIIEISSPGEFEIGGVMVRRDVDSSFYIIDETTLRVVYMGLLDNNFDISLTKDLGDVDVLILPIGNGSLFIDYDKIEKILNNVDPTILLPCAYKKEGLKLGKDIKGREDFIKYFGFTNVRDESYVNVSPSAEQEQKNMEVIFLN</sequence>
<dbReference type="Pfam" id="PF13483">
    <property type="entry name" value="Lactamase_B_3"/>
    <property type="match status" value="1"/>
</dbReference>
<dbReference type="PANTHER" id="PTHR39189">
    <property type="entry name" value="UPF0173 METAL-DEPENDENT HYDROLASE YTKL"/>
    <property type="match status" value="1"/>
</dbReference>
<accession>A0A2N2F477</accession>
<protein>
    <recommendedName>
        <fullName evidence="3">Zn-dependent hydrolase</fullName>
    </recommendedName>
</protein>
<name>A0A2N2F477_9BACT</name>
<dbReference type="Gene3D" id="3.60.15.10">
    <property type="entry name" value="Ribonuclease Z/Hydroxyacylglutathione hydrolase-like"/>
    <property type="match status" value="1"/>
</dbReference>
<evidence type="ECO:0000313" key="1">
    <source>
        <dbReference type="EMBL" id="PKN03015.1"/>
    </source>
</evidence>
<gene>
    <name evidence="1" type="ORF">CVU76_03245</name>
</gene>
<dbReference type="SUPFAM" id="SSF56281">
    <property type="entry name" value="Metallo-hydrolase/oxidoreductase"/>
    <property type="match status" value="1"/>
</dbReference>
<evidence type="ECO:0008006" key="3">
    <source>
        <dbReference type="Google" id="ProtNLM"/>
    </source>
</evidence>
<dbReference type="PANTHER" id="PTHR39189:SF1">
    <property type="entry name" value="UPF0173 METAL-DEPENDENT HYDROLASE YTKL"/>
    <property type="match status" value="1"/>
</dbReference>
<comment type="caution">
    <text evidence="1">The sequence shown here is derived from an EMBL/GenBank/DDBJ whole genome shotgun (WGS) entry which is preliminary data.</text>
</comment>